<gene>
    <name evidence="1" type="ORF">GCM10011491_33120</name>
</gene>
<protein>
    <submittedName>
        <fullName evidence="1">Uncharacterized protein</fullName>
    </submittedName>
</protein>
<comment type="caution">
    <text evidence="1">The sequence shown here is derived from an EMBL/GenBank/DDBJ whole genome shotgun (WGS) entry which is preliminary data.</text>
</comment>
<dbReference type="RefSeq" id="WP_188825307.1">
    <property type="nucleotide sequence ID" value="NZ_BMHH01000015.1"/>
</dbReference>
<dbReference type="AlphaFoldDB" id="A0A916SIY7"/>
<dbReference type="Proteomes" id="UP000646478">
    <property type="component" value="Unassembled WGS sequence"/>
</dbReference>
<dbReference type="SUPFAM" id="SSF89372">
    <property type="entry name" value="Fucose-specific lectin"/>
    <property type="match status" value="2"/>
</dbReference>
<proteinExistence type="predicted"/>
<evidence type="ECO:0000313" key="1">
    <source>
        <dbReference type="EMBL" id="GGB02376.1"/>
    </source>
</evidence>
<reference evidence="1" key="2">
    <citation type="submission" date="2020-09" db="EMBL/GenBank/DDBJ databases">
        <authorList>
            <person name="Sun Q."/>
            <person name="Zhou Y."/>
        </authorList>
    </citation>
    <scope>NUCLEOTIDE SEQUENCE</scope>
    <source>
        <strain evidence="1">CGMCC 1.15082</strain>
    </source>
</reference>
<dbReference type="EMBL" id="BMHH01000015">
    <property type="protein sequence ID" value="GGB02376.1"/>
    <property type="molecule type" value="Genomic_DNA"/>
</dbReference>
<keyword evidence="2" id="KW-1185">Reference proteome</keyword>
<accession>A0A916SIY7</accession>
<organism evidence="1 2">
    <name type="scientific">Brucella endophytica</name>
    <dbReference type="NCBI Taxonomy" id="1963359"/>
    <lineage>
        <taxon>Bacteria</taxon>
        <taxon>Pseudomonadati</taxon>
        <taxon>Pseudomonadota</taxon>
        <taxon>Alphaproteobacteria</taxon>
        <taxon>Hyphomicrobiales</taxon>
        <taxon>Brucellaceae</taxon>
        <taxon>Brucella/Ochrobactrum group</taxon>
        <taxon>Brucella</taxon>
    </lineage>
</organism>
<sequence length="310" mass="34187">MKEILKWTSADFDLYSLTWKKAQDFPSSYRSSATPALCSHGTKLWLMHRGDTTNQNIFYTSYEETTGSNGWNPREWSIASGDTFANPANASPAMAVYNQNLVCAFNSNKIDILSYAAISENNDGSINWKLMDGIPGTSLIGPSLAEFNGVLWCAFCEDGDNTLLIAPCRDITKGWQDGAWSVGPKTSMAPALAVFKNELWCVYVGDNRALMITTSKNGTDWTTPIPLGGHTSDSPPTLCWIEEQGVIACVYGDSTGRPILYLTYTNFKVDAWSWAMPISNNPRIPKTGGALGYHYGKYFVAYHSEVLTED</sequence>
<reference evidence="1" key="1">
    <citation type="journal article" date="2014" name="Int. J. Syst. Evol. Microbiol.">
        <title>Complete genome sequence of Corynebacterium casei LMG S-19264T (=DSM 44701T), isolated from a smear-ripened cheese.</title>
        <authorList>
            <consortium name="US DOE Joint Genome Institute (JGI-PGF)"/>
            <person name="Walter F."/>
            <person name="Albersmeier A."/>
            <person name="Kalinowski J."/>
            <person name="Ruckert C."/>
        </authorList>
    </citation>
    <scope>NUCLEOTIDE SEQUENCE</scope>
    <source>
        <strain evidence="1">CGMCC 1.15082</strain>
    </source>
</reference>
<evidence type="ECO:0000313" key="2">
    <source>
        <dbReference type="Proteomes" id="UP000646478"/>
    </source>
</evidence>
<name>A0A916SIY7_9HYPH</name>